<gene>
    <name evidence="2" type="ORF">CGGC5_v005120</name>
</gene>
<evidence type="ECO:0000313" key="2">
    <source>
        <dbReference type="EMBL" id="KAF4486886.1"/>
    </source>
</evidence>
<protein>
    <submittedName>
        <fullName evidence="2">Uncharacterized protein</fullName>
    </submittedName>
</protein>
<feature type="region of interest" description="Disordered" evidence="1">
    <location>
        <begin position="155"/>
        <end position="184"/>
    </location>
</feature>
<sequence>MCSILSSHSKRFLLCKQHHKSDHFRPSPPALLYAILYRTVGPITREVTLVLSTAVRILSVEGSCTRLSHVTALRARNIAGVVSCVALSSKVESIQSTPTTAQSLDHLHLRPHSSVPVFIGCPQRYCLQPLESRAQPCRLYHRIQRVDRRTIVPDLAPQQRKNPTHVHLTSRTRNENRHRPQNFH</sequence>
<reference evidence="2 3" key="2">
    <citation type="submission" date="2020-04" db="EMBL/GenBank/DDBJ databases">
        <title>Genome sequencing and assembly of multiple isolates from the Colletotrichum gloeosporioides species complex.</title>
        <authorList>
            <person name="Gan P."/>
            <person name="Shirasu K."/>
        </authorList>
    </citation>
    <scope>NUCLEOTIDE SEQUENCE [LARGE SCALE GENOMIC DNA]</scope>
    <source>
        <strain evidence="2 3">Nara gc5</strain>
    </source>
</reference>
<evidence type="ECO:0000256" key="1">
    <source>
        <dbReference type="SAM" id="MobiDB-lite"/>
    </source>
</evidence>
<dbReference type="EMBL" id="ANPB02000003">
    <property type="protein sequence ID" value="KAF4486886.1"/>
    <property type="molecule type" value="Genomic_DNA"/>
</dbReference>
<dbReference type="AlphaFoldDB" id="A0A7J6JCJ2"/>
<evidence type="ECO:0000313" key="3">
    <source>
        <dbReference type="Proteomes" id="UP000011096"/>
    </source>
</evidence>
<dbReference type="Proteomes" id="UP000011096">
    <property type="component" value="Unassembled WGS sequence"/>
</dbReference>
<reference evidence="2 3" key="1">
    <citation type="submission" date="2012-08" db="EMBL/GenBank/DDBJ databases">
        <authorList>
            <person name="Gan P.H.P."/>
            <person name="Ikeda K."/>
            <person name="Irieda H."/>
            <person name="Narusaka M."/>
            <person name="O'Connell R.J."/>
            <person name="Narusaka Y."/>
            <person name="Takano Y."/>
            <person name="Kubo Y."/>
            <person name="Shirasu K."/>
        </authorList>
    </citation>
    <scope>NUCLEOTIDE SEQUENCE [LARGE SCALE GENOMIC DNA]</scope>
    <source>
        <strain evidence="2 3">Nara gc5</strain>
    </source>
</reference>
<dbReference type="GeneID" id="43616322"/>
<organism evidence="2 3">
    <name type="scientific">Colletotrichum fructicola (strain Nara gc5)</name>
    <name type="common">Anthracnose fungus</name>
    <name type="synonym">Colletotrichum gloeosporioides (strain Nara gc5)</name>
    <dbReference type="NCBI Taxonomy" id="1213859"/>
    <lineage>
        <taxon>Eukaryota</taxon>
        <taxon>Fungi</taxon>
        <taxon>Dikarya</taxon>
        <taxon>Ascomycota</taxon>
        <taxon>Pezizomycotina</taxon>
        <taxon>Sordariomycetes</taxon>
        <taxon>Hypocreomycetidae</taxon>
        <taxon>Glomerellales</taxon>
        <taxon>Glomerellaceae</taxon>
        <taxon>Colletotrichum</taxon>
        <taxon>Colletotrichum gloeosporioides species complex</taxon>
    </lineage>
</organism>
<dbReference type="InParanoid" id="A0A7J6JCJ2"/>
<accession>A0A7J6JCJ2</accession>
<comment type="caution">
    <text evidence="2">The sequence shown here is derived from an EMBL/GenBank/DDBJ whole genome shotgun (WGS) entry which is preliminary data.</text>
</comment>
<keyword evidence="3" id="KW-1185">Reference proteome</keyword>
<dbReference type="RefSeq" id="XP_066009145.1">
    <property type="nucleotide sequence ID" value="XM_066151396.1"/>
</dbReference>
<proteinExistence type="predicted"/>
<name>A0A7J6JCJ2_COLFN</name>